<dbReference type="PANTHER" id="PTHR34069">
    <property type="entry name" value="3-OXOACYL-[ACYL-CARRIER-PROTEIN] SYNTHASE 3"/>
    <property type="match status" value="1"/>
</dbReference>
<dbReference type="GO" id="GO:0004315">
    <property type="term" value="F:3-oxoacyl-[acyl-carrier-protein] synthase activity"/>
    <property type="evidence" value="ECO:0007669"/>
    <property type="project" value="InterPro"/>
</dbReference>
<protein>
    <submittedName>
        <fullName evidence="5">3-oxoacyl-ACP synthase</fullName>
    </submittedName>
</protein>
<dbReference type="Pfam" id="PF08545">
    <property type="entry name" value="ACP_syn_III"/>
    <property type="match status" value="1"/>
</dbReference>
<keyword evidence="2" id="KW-0012">Acyltransferase</keyword>
<evidence type="ECO:0000313" key="6">
    <source>
        <dbReference type="Proteomes" id="UP000540698"/>
    </source>
</evidence>
<sequence length="383" mass="41968">MAVVIRCYRRVVFIPPTIRVDPEPYISTISGALVSPHSRFESIGAYLPSRVVTTAELLSGLKEPPSFDLEKITGVRERRVRDTRPESHEDSFTLAVKAVEDCLSRSKYAPEEIDVVISASITRSKHATRVYMEPSFAGSISRLIGAKNAITFDITNACAGMLTGTYILDRMIRSGAVRNGLVVSGEAITPIAETAVAEISQKYDPQFASLSVGDSGCAIVLDQAVDENDMIHYIEMMTAAEYAQLCLGMPSGKTQGIAMYTDNRRMHNEDRFLLGTDTQRKFLEAQGKTFADEKFDYVIHHQFGAAAIPWMHAIAEREFGSPMPPDLRVIEKYGNTSTTSHFIVLHDQLGEQNIPAGSKLLLVPAASGIVTGFLSTTISSLKV</sequence>
<feature type="domain" description="Beta-ketoacyl-[acyl-carrier-protein] synthase III C-terminal" evidence="3">
    <location>
        <begin position="292"/>
        <end position="372"/>
    </location>
</feature>
<dbReference type="GO" id="GO:0044550">
    <property type="term" value="P:secondary metabolite biosynthetic process"/>
    <property type="evidence" value="ECO:0007669"/>
    <property type="project" value="TreeGrafter"/>
</dbReference>
<dbReference type="Proteomes" id="UP000540698">
    <property type="component" value="Unassembled WGS sequence"/>
</dbReference>
<evidence type="ECO:0000313" key="5">
    <source>
        <dbReference type="EMBL" id="NKY24670.1"/>
    </source>
</evidence>
<dbReference type="InterPro" id="IPR016039">
    <property type="entry name" value="Thiolase-like"/>
</dbReference>
<dbReference type="InterPro" id="IPR013751">
    <property type="entry name" value="ACP_syn_III_N"/>
</dbReference>
<accession>A0A7X6R0X5</accession>
<evidence type="ECO:0000259" key="3">
    <source>
        <dbReference type="Pfam" id="PF08541"/>
    </source>
</evidence>
<evidence type="ECO:0000256" key="1">
    <source>
        <dbReference type="ARBA" id="ARBA00022679"/>
    </source>
</evidence>
<evidence type="ECO:0000256" key="2">
    <source>
        <dbReference type="ARBA" id="ARBA00023315"/>
    </source>
</evidence>
<feature type="domain" description="Beta-ketoacyl-[acyl-carrier-protein] synthase III N-terminal" evidence="4">
    <location>
        <begin position="152"/>
        <end position="229"/>
    </location>
</feature>
<dbReference type="Gene3D" id="3.40.47.10">
    <property type="match status" value="2"/>
</dbReference>
<comment type="caution">
    <text evidence="5">The sequence shown here is derived from an EMBL/GenBank/DDBJ whole genome shotgun (WGS) entry which is preliminary data.</text>
</comment>
<keyword evidence="1" id="KW-0808">Transferase</keyword>
<gene>
    <name evidence="5" type="ORF">HGB38_00220</name>
</gene>
<dbReference type="GO" id="GO:0006633">
    <property type="term" value="P:fatty acid biosynthetic process"/>
    <property type="evidence" value="ECO:0007669"/>
    <property type="project" value="InterPro"/>
</dbReference>
<proteinExistence type="predicted"/>
<keyword evidence="6" id="KW-1185">Reference proteome</keyword>
<dbReference type="SUPFAM" id="SSF53901">
    <property type="entry name" value="Thiolase-like"/>
    <property type="match status" value="1"/>
</dbReference>
<dbReference type="EMBL" id="JAAXOS010000001">
    <property type="protein sequence ID" value="NKY24670.1"/>
    <property type="molecule type" value="Genomic_DNA"/>
</dbReference>
<dbReference type="InterPro" id="IPR013747">
    <property type="entry name" value="ACP_syn_III_C"/>
</dbReference>
<organism evidence="5 6">
    <name type="scientific">Nocardia gamkensis</name>
    <dbReference type="NCBI Taxonomy" id="352869"/>
    <lineage>
        <taxon>Bacteria</taxon>
        <taxon>Bacillati</taxon>
        <taxon>Actinomycetota</taxon>
        <taxon>Actinomycetes</taxon>
        <taxon>Mycobacteriales</taxon>
        <taxon>Nocardiaceae</taxon>
        <taxon>Nocardia</taxon>
    </lineage>
</organism>
<dbReference type="PANTHER" id="PTHR34069:SF3">
    <property type="entry name" value="ACYL-COA:ACYL-COA ALKYLTRANSFERASE"/>
    <property type="match status" value="1"/>
</dbReference>
<dbReference type="AlphaFoldDB" id="A0A7X6R0X5"/>
<dbReference type="Pfam" id="PF08541">
    <property type="entry name" value="ACP_syn_III_C"/>
    <property type="match status" value="1"/>
</dbReference>
<evidence type="ECO:0000259" key="4">
    <source>
        <dbReference type="Pfam" id="PF08545"/>
    </source>
</evidence>
<reference evidence="5 6" key="1">
    <citation type="submission" date="2020-04" db="EMBL/GenBank/DDBJ databases">
        <title>MicrobeNet Type strains.</title>
        <authorList>
            <person name="Nicholson A.C."/>
        </authorList>
    </citation>
    <scope>NUCLEOTIDE SEQUENCE [LARGE SCALE GENOMIC DNA]</scope>
    <source>
        <strain evidence="5 6">DSM 44956</strain>
    </source>
</reference>
<name>A0A7X6R0X5_9NOCA</name>